<organism evidence="14 15">
    <name type="scientific">Pocillopora meandrina</name>
    <dbReference type="NCBI Taxonomy" id="46732"/>
    <lineage>
        <taxon>Eukaryota</taxon>
        <taxon>Metazoa</taxon>
        <taxon>Cnidaria</taxon>
        <taxon>Anthozoa</taxon>
        <taxon>Hexacorallia</taxon>
        <taxon>Scleractinia</taxon>
        <taxon>Astrocoeniina</taxon>
        <taxon>Pocilloporidae</taxon>
        <taxon>Pocillopora</taxon>
    </lineage>
</organism>
<dbReference type="InterPro" id="IPR000719">
    <property type="entry name" value="Prot_kinase_dom"/>
</dbReference>
<evidence type="ECO:0000256" key="1">
    <source>
        <dbReference type="ARBA" id="ARBA00022527"/>
    </source>
</evidence>
<dbReference type="EC" id="2.7.12.2" evidence="9"/>
<dbReference type="GO" id="GO:0006950">
    <property type="term" value="P:response to stress"/>
    <property type="evidence" value="ECO:0007669"/>
    <property type="project" value="UniProtKB-ARBA"/>
</dbReference>
<dbReference type="GO" id="GO:0005524">
    <property type="term" value="F:ATP binding"/>
    <property type="evidence" value="ECO:0007669"/>
    <property type="project" value="UniProtKB-KW"/>
</dbReference>
<evidence type="ECO:0000313" key="15">
    <source>
        <dbReference type="Proteomes" id="UP001159428"/>
    </source>
</evidence>
<dbReference type="GO" id="GO:0004713">
    <property type="term" value="F:protein tyrosine kinase activity"/>
    <property type="evidence" value="ECO:0007669"/>
    <property type="project" value="UniProtKB-KW"/>
</dbReference>
<evidence type="ECO:0000256" key="2">
    <source>
        <dbReference type="ARBA" id="ARBA00022553"/>
    </source>
</evidence>
<comment type="catalytic activity">
    <reaction evidence="11">
        <text>L-threonyl-[protein] + ATP = O-phospho-L-threonyl-[protein] + ADP + H(+)</text>
        <dbReference type="Rhea" id="RHEA:46608"/>
        <dbReference type="Rhea" id="RHEA-COMP:11060"/>
        <dbReference type="Rhea" id="RHEA-COMP:11605"/>
        <dbReference type="ChEBI" id="CHEBI:15378"/>
        <dbReference type="ChEBI" id="CHEBI:30013"/>
        <dbReference type="ChEBI" id="CHEBI:30616"/>
        <dbReference type="ChEBI" id="CHEBI:61977"/>
        <dbReference type="ChEBI" id="CHEBI:456216"/>
        <dbReference type="EC" id="2.7.12.2"/>
    </reaction>
</comment>
<comment type="similarity">
    <text evidence="8">Belongs to the protein kinase superfamily. STE Ser/Thr protein kinase family. MAP kinase kinase subfamily.</text>
</comment>
<proteinExistence type="inferred from homology"/>
<evidence type="ECO:0000313" key="14">
    <source>
        <dbReference type="EMBL" id="CAH3142692.1"/>
    </source>
</evidence>
<dbReference type="SUPFAM" id="SSF56112">
    <property type="entry name" value="Protein kinase-like (PK-like)"/>
    <property type="match status" value="1"/>
</dbReference>
<keyword evidence="4" id="KW-0547">Nucleotide-binding</keyword>
<evidence type="ECO:0000256" key="9">
    <source>
        <dbReference type="ARBA" id="ARBA00038999"/>
    </source>
</evidence>
<dbReference type="PANTHER" id="PTHR47238:SF2">
    <property type="entry name" value="DUAL SPECIFICITY MITOGEN-ACTIVATED PROTEIN KINASE KINASE HEMIPTEROUS"/>
    <property type="match status" value="1"/>
</dbReference>
<dbReference type="InterPro" id="IPR011009">
    <property type="entry name" value="Kinase-like_dom_sf"/>
</dbReference>
<gene>
    <name evidence="14" type="ORF">PMEA_00020519</name>
</gene>
<keyword evidence="5" id="KW-0418">Kinase</keyword>
<evidence type="ECO:0000256" key="7">
    <source>
        <dbReference type="ARBA" id="ARBA00023137"/>
    </source>
</evidence>
<keyword evidence="7" id="KW-0829">Tyrosine-protein kinase</keyword>
<evidence type="ECO:0000256" key="10">
    <source>
        <dbReference type="ARBA" id="ARBA00049014"/>
    </source>
</evidence>
<dbReference type="SMART" id="SM00220">
    <property type="entry name" value="S_TKc"/>
    <property type="match status" value="1"/>
</dbReference>
<dbReference type="Gene3D" id="1.10.510.10">
    <property type="entry name" value="Transferase(Phosphotransferase) domain 1"/>
    <property type="match status" value="1"/>
</dbReference>
<evidence type="ECO:0000256" key="11">
    <source>
        <dbReference type="ARBA" id="ARBA00049299"/>
    </source>
</evidence>
<protein>
    <recommendedName>
        <fullName evidence="9">mitogen-activated protein kinase kinase</fullName>
        <ecNumber evidence="9">2.7.12.2</ecNumber>
    </recommendedName>
</protein>
<evidence type="ECO:0000259" key="13">
    <source>
        <dbReference type="PROSITE" id="PS50011"/>
    </source>
</evidence>
<keyword evidence="3" id="KW-0808">Transferase</keyword>
<evidence type="ECO:0000256" key="4">
    <source>
        <dbReference type="ARBA" id="ARBA00022741"/>
    </source>
</evidence>
<dbReference type="PROSITE" id="PS50011">
    <property type="entry name" value="PROTEIN_KINASE_DOM"/>
    <property type="match status" value="1"/>
</dbReference>
<evidence type="ECO:0000256" key="12">
    <source>
        <dbReference type="ARBA" id="ARBA00051693"/>
    </source>
</evidence>
<comment type="caution">
    <text evidence="14">The sequence shown here is derived from an EMBL/GenBank/DDBJ whole genome shotgun (WGS) entry which is preliminary data.</text>
</comment>
<evidence type="ECO:0000256" key="3">
    <source>
        <dbReference type="ARBA" id="ARBA00022679"/>
    </source>
</evidence>
<accession>A0AAU9XCE4</accession>
<dbReference type="GO" id="GO:0004674">
    <property type="term" value="F:protein serine/threonine kinase activity"/>
    <property type="evidence" value="ECO:0007669"/>
    <property type="project" value="UniProtKB-KW"/>
</dbReference>
<dbReference type="AlphaFoldDB" id="A0AAU9XCE4"/>
<dbReference type="Gene3D" id="3.30.200.20">
    <property type="entry name" value="Phosphorylase Kinase, domain 1"/>
    <property type="match status" value="1"/>
</dbReference>
<dbReference type="EMBL" id="CALNXJ010000037">
    <property type="protein sequence ID" value="CAH3142692.1"/>
    <property type="molecule type" value="Genomic_DNA"/>
</dbReference>
<keyword evidence="15" id="KW-1185">Reference proteome</keyword>
<dbReference type="InterPro" id="IPR052468">
    <property type="entry name" value="Dual_spec_MAPK_kinase"/>
</dbReference>
<comment type="catalytic activity">
    <reaction evidence="12">
        <text>L-tyrosyl-[protein] + ATP = O-phospho-L-tyrosyl-[protein] + ADP + H(+)</text>
        <dbReference type="Rhea" id="RHEA:10596"/>
        <dbReference type="Rhea" id="RHEA-COMP:10136"/>
        <dbReference type="Rhea" id="RHEA-COMP:20101"/>
        <dbReference type="ChEBI" id="CHEBI:15378"/>
        <dbReference type="ChEBI" id="CHEBI:30616"/>
        <dbReference type="ChEBI" id="CHEBI:46858"/>
        <dbReference type="ChEBI" id="CHEBI:61978"/>
        <dbReference type="ChEBI" id="CHEBI:456216"/>
        <dbReference type="EC" id="2.7.12.2"/>
    </reaction>
</comment>
<reference evidence="14 15" key="1">
    <citation type="submission" date="2022-05" db="EMBL/GenBank/DDBJ databases">
        <authorList>
            <consortium name="Genoscope - CEA"/>
            <person name="William W."/>
        </authorList>
    </citation>
    <scope>NUCLEOTIDE SEQUENCE [LARGE SCALE GENOMIC DNA]</scope>
</reference>
<dbReference type="PANTHER" id="PTHR47238">
    <property type="entry name" value="MITOGEN-ACTIVATED PROTEIN KINASE KINASE 5"/>
    <property type="match status" value="1"/>
</dbReference>
<evidence type="ECO:0000256" key="5">
    <source>
        <dbReference type="ARBA" id="ARBA00022777"/>
    </source>
</evidence>
<dbReference type="GO" id="GO:0004708">
    <property type="term" value="F:MAP kinase kinase activity"/>
    <property type="evidence" value="ECO:0007669"/>
    <property type="project" value="UniProtKB-EC"/>
</dbReference>
<dbReference type="FunFam" id="3.30.200.20:FF:000040">
    <property type="entry name" value="Dual specificity mitogen-activated protein kinase kinase"/>
    <property type="match status" value="1"/>
</dbReference>
<dbReference type="CDD" id="cd06618">
    <property type="entry name" value="PKc_MKK7"/>
    <property type="match status" value="1"/>
</dbReference>
<feature type="domain" description="Protein kinase" evidence="13">
    <location>
        <begin position="116"/>
        <end position="383"/>
    </location>
</feature>
<keyword evidence="2" id="KW-0597">Phosphoprotein</keyword>
<evidence type="ECO:0000256" key="8">
    <source>
        <dbReference type="ARBA" id="ARBA00038035"/>
    </source>
</evidence>
<name>A0AAU9XCE4_9CNID</name>
<keyword evidence="1" id="KW-0723">Serine/threonine-protein kinase</keyword>
<keyword evidence="6" id="KW-0067">ATP-binding</keyword>
<evidence type="ECO:0000256" key="6">
    <source>
        <dbReference type="ARBA" id="ARBA00022840"/>
    </source>
</evidence>
<dbReference type="FunFam" id="1.10.510.10:FF:000432">
    <property type="entry name" value="mitogen-activated protein kinase kinase 3"/>
    <property type="match status" value="1"/>
</dbReference>
<comment type="catalytic activity">
    <reaction evidence="10">
        <text>L-seryl-[protein] + ATP = O-phospho-L-seryl-[protein] + ADP + H(+)</text>
        <dbReference type="Rhea" id="RHEA:17989"/>
        <dbReference type="Rhea" id="RHEA-COMP:9863"/>
        <dbReference type="Rhea" id="RHEA-COMP:11604"/>
        <dbReference type="ChEBI" id="CHEBI:15378"/>
        <dbReference type="ChEBI" id="CHEBI:29999"/>
        <dbReference type="ChEBI" id="CHEBI:30616"/>
        <dbReference type="ChEBI" id="CHEBI:83421"/>
        <dbReference type="ChEBI" id="CHEBI:456216"/>
        <dbReference type="EC" id="2.7.12.2"/>
    </reaction>
</comment>
<dbReference type="Proteomes" id="UP001159428">
    <property type="component" value="Unassembled WGS sequence"/>
</dbReference>
<sequence>MATALQAKIESLGVKLREENKSRECELLGKGNDKSTCPKKPLLPLDLTTSTRQDRPVNLSVPSQQRLGRHRQLPGNAESCCREDDSQIEAKLQEITKQTGILKLKDKSVHFTIHDLEVVEEIGSGTCGQVCKMRHKNTGDVLAVKKMRRSQNKEEQKRIIMDLEVVMKCHGCPFIVNCLGSFISKSDVFICMELMTTCLDKLMKKLQFPIPEDVLGKISVSIVKALNYLKETHGVMHRGNFALCIPDVKPSNVLLDQNGSVKLCDFGISGRLVDSKAKTRSAGCAAYMAPERIDPPDPMNPDYDVRADVWSLGISLVELATGEFPYRNCTTEFEVLSRVMSEDPPLLPRQGFTANFYSFVKSCLIKDYRYRPKYNALLKHPFILGYEQKEVNLAGWLAAVVEDSNFRGTEV</sequence>
<dbReference type="Pfam" id="PF00069">
    <property type="entry name" value="Pkinase"/>
    <property type="match status" value="1"/>
</dbReference>